<feature type="repeat" description="TPR" evidence="2">
    <location>
        <begin position="112"/>
        <end position="145"/>
    </location>
</feature>
<evidence type="ECO:0000256" key="1">
    <source>
        <dbReference type="ARBA" id="ARBA00022679"/>
    </source>
</evidence>
<reference evidence="3" key="1">
    <citation type="submission" date="2019-02" db="EMBL/GenBank/DDBJ databases">
        <authorList>
            <person name="Li S.-H."/>
        </authorList>
    </citation>
    <scope>NUCLEOTIDE SEQUENCE</scope>
    <source>
        <strain evidence="3">IMCC14734</strain>
    </source>
</reference>
<dbReference type="InterPro" id="IPR011990">
    <property type="entry name" value="TPR-like_helical_dom_sf"/>
</dbReference>
<sequence length="562" mass="62585">MSNPAQYPDVSVAMSMARQCESEQRLADAEDLYRQVIEQDPWFHPAYHALGLVAYRVDKLAVAAELISSAIALNASRVLYNRDYGEICRRLGRFDQALESARLAVGLDDEQAESHYNLGLALSAHEANESAVTSYQRAVELDPLHSKAWNNLGSALEQCAAPLAAIDAYRQALGINPDHVEARSNLGSLLAREGDIDAARSELGRALDLQPESLAAHFAISSLKRYQADDPHLRSLEQLAQHPERLPLKERTQLYFALGKARADCEDYERAFTAFEQGNRLQKGQLKSSRSRLQAQCNAIIELFDADYLEQMHAELSPLDSTPVFVVGMPRSGTSLVEQILSSHSDVHGAGELKNLNGVVNEQLQLAPAELFTRGLESMPASGYAEMGTAYLESIRGLAPQAARVVDKMPANFYYLGLISRALPGAKIIHIARDPMDIGLSCYSRLFNDTMEFSYDLQDIGNYYLGYHRLMQHWAKVLPSGSLLTLRYEDLVADLEGYSRSMIEHIGMAWQPQCLRFYENQRPVRTASLAQVRKPVYGSSVGAWKNYSAQLQPLLDIVADYR</sequence>
<dbReference type="PROSITE" id="PS50005">
    <property type="entry name" value="TPR"/>
    <property type="match status" value="3"/>
</dbReference>
<dbReference type="Proteomes" id="UP001143362">
    <property type="component" value="Unassembled WGS sequence"/>
</dbReference>
<dbReference type="InterPro" id="IPR027417">
    <property type="entry name" value="P-loop_NTPase"/>
</dbReference>
<keyword evidence="1" id="KW-0808">Transferase</keyword>
<proteinExistence type="predicted"/>
<dbReference type="PANTHER" id="PTHR12788">
    <property type="entry name" value="PROTEIN-TYROSINE SULFOTRANSFERASE 2"/>
    <property type="match status" value="1"/>
</dbReference>
<dbReference type="Pfam" id="PF13432">
    <property type="entry name" value="TPR_16"/>
    <property type="match status" value="2"/>
</dbReference>
<dbReference type="Gene3D" id="1.25.40.10">
    <property type="entry name" value="Tetratricopeptide repeat domain"/>
    <property type="match status" value="2"/>
</dbReference>
<dbReference type="PANTHER" id="PTHR12788:SF10">
    <property type="entry name" value="PROTEIN-TYROSINE SULFOTRANSFERASE"/>
    <property type="match status" value="1"/>
</dbReference>
<dbReference type="RefSeq" id="WP_279244574.1">
    <property type="nucleotide sequence ID" value="NZ_SHNN01000001.1"/>
</dbReference>
<dbReference type="EMBL" id="SHNN01000001">
    <property type="protein sequence ID" value="MCX2980600.1"/>
    <property type="molecule type" value="Genomic_DNA"/>
</dbReference>
<feature type="repeat" description="TPR" evidence="2">
    <location>
        <begin position="180"/>
        <end position="213"/>
    </location>
</feature>
<protein>
    <submittedName>
        <fullName evidence="3">Sulfotransferase family protein</fullName>
    </submittedName>
</protein>
<dbReference type="SUPFAM" id="SSF48452">
    <property type="entry name" value="TPR-like"/>
    <property type="match status" value="1"/>
</dbReference>
<dbReference type="Pfam" id="PF13181">
    <property type="entry name" value="TPR_8"/>
    <property type="match status" value="1"/>
</dbReference>
<dbReference type="SUPFAM" id="SSF52540">
    <property type="entry name" value="P-loop containing nucleoside triphosphate hydrolases"/>
    <property type="match status" value="1"/>
</dbReference>
<organism evidence="3 4">
    <name type="scientific">Candidatus Litorirhabdus singularis</name>
    <dbReference type="NCBI Taxonomy" id="2518993"/>
    <lineage>
        <taxon>Bacteria</taxon>
        <taxon>Pseudomonadati</taxon>
        <taxon>Pseudomonadota</taxon>
        <taxon>Gammaproteobacteria</taxon>
        <taxon>Cellvibrionales</taxon>
        <taxon>Halieaceae</taxon>
        <taxon>Candidatus Litorirhabdus</taxon>
    </lineage>
</organism>
<accession>A0ABT3TFK8</accession>
<keyword evidence="4" id="KW-1185">Reference proteome</keyword>
<gene>
    <name evidence="3" type="ORF">EYC98_06890</name>
</gene>
<dbReference type="SMART" id="SM00028">
    <property type="entry name" value="TPR"/>
    <property type="match status" value="6"/>
</dbReference>
<dbReference type="InterPro" id="IPR026634">
    <property type="entry name" value="TPST-like"/>
</dbReference>
<name>A0ABT3TFK8_9GAMM</name>
<dbReference type="InterPro" id="IPR019734">
    <property type="entry name" value="TPR_rpt"/>
</dbReference>
<evidence type="ECO:0000256" key="2">
    <source>
        <dbReference type="PROSITE-ProRule" id="PRU00339"/>
    </source>
</evidence>
<evidence type="ECO:0000313" key="4">
    <source>
        <dbReference type="Proteomes" id="UP001143362"/>
    </source>
</evidence>
<keyword evidence="2" id="KW-0802">TPR repeat</keyword>
<dbReference type="Pfam" id="PF13469">
    <property type="entry name" value="Sulfotransfer_3"/>
    <property type="match status" value="1"/>
</dbReference>
<evidence type="ECO:0000313" key="3">
    <source>
        <dbReference type="EMBL" id="MCX2980600.1"/>
    </source>
</evidence>
<dbReference type="Gene3D" id="3.40.50.300">
    <property type="entry name" value="P-loop containing nucleotide triphosphate hydrolases"/>
    <property type="match status" value="1"/>
</dbReference>
<feature type="repeat" description="TPR" evidence="2">
    <location>
        <begin position="146"/>
        <end position="179"/>
    </location>
</feature>
<comment type="caution">
    <text evidence="3">The sequence shown here is derived from an EMBL/GenBank/DDBJ whole genome shotgun (WGS) entry which is preliminary data.</text>
</comment>